<accession>A0A8J3IT73</accession>
<dbReference type="PANTHER" id="PTHR36109:SF2">
    <property type="entry name" value="MEMBRANE PROTEIN"/>
    <property type="match status" value="1"/>
</dbReference>
<proteinExistence type="predicted"/>
<keyword evidence="1" id="KW-0812">Transmembrane</keyword>
<dbReference type="PANTHER" id="PTHR36109">
    <property type="entry name" value="MEMBRANE PROTEIN-RELATED"/>
    <property type="match status" value="1"/>
</dbReference>
<name>A0A8J3IT73_9CHLR</name>
<dbReference type="InterPro" id="IPR052948">
    <property type="entry name" value="Low_temp-induced_all0457"/>
</dbReference>
<dbReference type="RefSeq" id="WP_220205576.1">
    <property type="nucleotide sequence ID" value="NZ_BNJK01000001.1"/>
</dbReference>
<comment type="caution">
    <text evidence="2">The sequence shown here is derived from an EMBL/GenBank/DDBJ whole genome shotgun (WGS) entry which is preliminary data.</text>
</comment>
<keyword evidence="1" id="KW-0472">Membrane</keyword>
<reference evidence="2" key="1">
    <citation type="submission" date="2020-10" db="EMBL/GenBank/DDBJ databases">
        <title>Taxonomic study of unclassified bacteria belonging to the class Ktedonobacteria.</title>
        <authorList>
            <person name="Yabe S."/>
            <person name="Wang C.M."/>
            <person name="Zheng Y."/>
            <person name="Sakai Y."/>
            <person name="Cavaletti L."/>
            <person name="Monciardini P."/>
            <person name="Donadio S."/>
        </authorList>
    </citation>
    <scope>NUCLEOTIDE SEQUENCE</scope>
    <source>
        <strain evidence="2">ID150040</strain>
    </source>
</reference>
<sequence>MAMTQRSTVVGVFPDRPHAEQAITELHGLGFRDEQIGYVVPDEKETGGKVSEKKPGEGAALGAASGGVAGGLLGAGAALLIPGIGPAIAGGILAATLGGLAAGALVGGLTGALVKLGVPEEEARYYQSEFQAGRPIVTVEALGQQQAVVDVFHRCGAHDASSRPGM</sequence>
<evidence type="ECO:0000313" key="3">
    <source>
        <dbReference type="Proteomes" id="UP000597444"/>
    </source>
</evidence>
<dbReference type="EMBL" id="BNJK01000001">
    <property type="protein sequence ID" value="GHO94866.1"/>
    <property type="molecule type" value="Genomic_DNA"/>
</dbReference>
<feature type="transmembrane region" description="Helical" evidence="1">
    <location>
        <begin position="59"/>
        <end position="81"/>
    </location>
</feature>
<keyword evidence="3" id="KW-1185">Reference proteome</keyword>
<gene>
    <name evidence="2" type="ORF">KSF_049140</name>
</gene>
<feature type="transmembrane region" description="Helical" evidence="1">
    <location>
        <begin position="87"/>
        <end position="114"/>
    </location>
</feature>
<protein>
    <recommendedName>
        <fullName evidence="4">General stress protein 17M-like domain-containing protein</fullName>
    </recommendedName>
</protein>
<evidence type="ECO:0000313" key="2">
    <source>
        <dbReference type="EMBL" id="GHO94866.1"/>
    </source>
</evidence>
<evidence type="ECO:0000256" key="1">
    <source>
        <dbReference type="SAM" id="Phobius"/>
    </source>
</evidence>
<evidence type="ECO:0008006" key="4">
    <source>
        <dbReference type="Google" id="ProtNLM"/>
    </source>
</evidence>
<dbReference type="AlphaFoldDB" id="A0A8J3IT73"/>
<dbReference type="Proteomes" id="UP000597444">
    <property type="component" value="Unassembled WGS sequence"/>
</dbReference>
<keyword evidence="1" id="KW-1133">Transmembrane helix</keyword>
<organism evidence="2 3">
    <name type="scientific">Reticulibacter mediterranei</name>
    <dbReference type="NCBI Taxonomy" id="2778369"/>
    <lineage>
        <taxon>Bacteria</taxon>
        <taxon>Bacillati</taxon>
        <taxon>Chloroflexota</taxon>
        <taxon>Ktedonobacteria</taxon>
        <taxon>Ktedonobacterales</taxon>
        <taxon>Reticulibacteraceae</taxon>
        <taxon>Reticulibacter</taxon>
    </lineage>
</organism>